<dbReference type="RefSeq" id="WP_082735351.1">
    <property type="nucleotide sequence ID" value="NZ_JBHSLU010000069.1"/>
</dbReference>
<evidence type="ECO:0000313" key="4">
    <source>
        <dbReference type="Proteomes" id="UP001596060"/>
    </source>
</evidence>
<dbReference type="Pfam" id="PF11800">
    <property type="entry name" value="RP-C_C"/>
    <property type="match status" value="1"/>
</dbReference>
<proteinExistence type="predicted"/>
<dbReference type="InterPro" id="IPR021760">
    <property type="entry name" value="RepC_C"/>
</dbReference>
<dbReference type="InterPro" id="IPR005090">
    <property type="entry name" value="RepC_N"/>
</dbReference>
<reference evidence="4" key="1">
    <citation type="journal article" date="2019" name="Int. J. Syst. Evol. Microbiol.">
        <title>The Global Catalogue of Microorganisms (GCM) 10K type strain sequencing project: providing services to taxonomists for standard genome sequencing and annotation.</title>
        <authorList>
            <consortium name="The Broad Institute Genomics Platform"/>
            <consortium name="The Broad Institute Genome Sequencing Center for Infectious Disease"/>
            <person name="Wu L."/>
            <person name="Ma J."/>
        </authorList>
    </citation>
    <scope>NUCLEOTIDE SEQUENCE [LARGE SCALE GENOMIC DNA]</scope>
    <source>
        <strain evidence="4">CCUG 43117</strain>
    </source>
</reference>
<dbReference type="InterPro" id="IPR036388">
    <property type="entry name" value="WH-like_DNA-bd_sf"/>
</dbReference>
<dbReference type="Gene3D" id="1.10.10.10">
    <property type="entry name" value="Winged helix-like DNA-binding domain superfamily/Winged helix DNA-binding domain"/>
    <property type="match status" value="1"/>
</dbReference>
<accession>A0ABW0P5M9</accession>
<dbReference type="InterPro" id="IPR047611">
    <property type="entry name" value="RepABC_RepC"/>
</dbReference>
<dbReference type="EMBL" id="JBHSLU010000069">
    <property type="protein sequence ID" value="MFC5507765.1"/>
    <property type="molecule type" value="Genomic_DNA"/>
</dbReference>
<dbReference type="Pfam" id="PF03428">
    <property type="entry name" value="RP-C"/>
    <property type="match status" value="1"/>
</dbReference>
<evidence type="ECO:0000259" key="1">
    <source>
        <dbReference type="Pfam" id="PF03428"/>
    </source>
</evidence>
<comment type="caution">
    <text evidence="3">The sequence shown here is derived from an EMBL/GenBank/DDBJ whole genome shotgun (WGS) entry which is preliminary data.</text>
</comment>
<feature type="domain" description="Plasmid replication protein C C-terminal" evidence="2">
    <location>
        <begin position="292"/>
        <end position="397"/>
    </location>
</feature>
<sequence length="401" mass="44130">MQTASSAIQRLRNAVLGTRSAVDQPVKLATRAQLREAAHLAQRALGLKSAPRHVIMELAVCHKGSGEEVPTVWPSNTYLAEKVGVCERTITNALMDLIDEGLIIRRDSANQKRFKRIGADGKMIIYGFDLSPLLRRQEEFERIVAEIEAAKLEQKRLRAVIGGDRRRVKNALEWLAMHSLANTDELAARFGTLSQRTPVRATKDGLKPELANEWAVLAEDAERLLAMIDVTEFKLVETPGATAFFAPEFSTNDGENFRHKEPESDLSIENCLEQEVPRESQPAKRSDDEIDLKLVLEACPSVTDYPEPIRSAYDLVAAGSYLRPSTTASADAWASSVAAIGAPLTAVAIIFAYQRLNDDASSGTSRIQSQGGFTQSILRGVASGKINIRTELAALRRKHMQ</sequence>
<evidence type="ECO:0000259" key="2">
    <source>
        <dbReference type="Pfam" id="PF11800"/>
    </source>
</evidence>
<protein>
    <submittedName>
        <fullName evidence="3">Plasmid replication protein RepC</fullName>
    </submittedName>
</protein>
<organism evidence="3 4">
    <name type="scientific">Bosea massiliensis</name>
    <dbReference type="NCBI Taxonomy" id="151419"/>
    <lineage>
        <taxon>Bacteria</taxon>
        <taxon>Pseudomonadati</taxon>
        <taxon>Pseudomonadota</taxon>
        <taxon>Alphaproteobacteria</taxon>
        <taxon>Hyphomicrobiales</taxon>
        <taxon>Boseaceae</taxon>
        <taxon>Bosea</taxon>
    </lineage>
</organism>
<gene>
    <name evidence="3" type="primary">repC</name>
    <name evidence="3" type="ORF">ACFPN9_21190</name>
</gene>
<dbReference type="Proteomes" id="UP001596060">
    <property type="component" value="Unassembled WGS sequence"/>
</dbReference>
<keyword evidence="4" id="KW-1185">Reference proteome</keyword>
<feature type="domain" description="Plasmid replication protein C N-terminal" evidence="1">
    <location>
        <begin position="17"/>
        <end position="174"/>
    </location>
</feature>
<dbReference type="NCBIfam" id="NF040974">
    <property type="entry name" value="RepABC_RepC"/>
    <property type="match status" value="1"/>
</dbReference>
<name>A0ABW0P5M9_9HYPH</name>
<evidence type="ECO:0000313" key="3">
    <source>
        <dbReference type="EMBL" id="MFC5507765.1"/>
    </source>
</evidence>